<dbReference type="EMBL" id="LAXD01000001">
    <property type="protein sequence ID" value="KWX02872.1"/>
    <property type="molecule type" value="Genomic_DNA"/>
</dbReference>
<evidence type="ECO:0000256" key="1">
    <source>
        <dbReference type="SAM" id="MobiDB-lite"/>
    </source>
</evidence>
<organism evidence="2 3">
    <name type="scientific">Carbonactinospora thermoautotrophica</name>
    <dbReference type="NCBI Taxonomy" id="1469144"/>
    <lineage>
        <taxon>Bacteria</taxon>
        <taxon>Bacillati</taxon>
        <taxon>Actinomycetota</taxon>
        <taxon>Actinomycetes</taxon>
        <taxon>Kitasatosporales</taxon>
        <taxon>Carbonactinosporaceae</taxon>
        <taxon>Carbonactinospora</taxon>
    </lineage>
</organism>
<name>A0A132MZV5_9ACTN</name>
<reference evidence="3" key="1">
    <citation type="submission" date="2015-04" db="EMBL/GenBank/DDBJ databases">
        <title>Physiological reanalysis, assessment of diazotrophy, and genome sequences of multiple isolates of Streptomyces thermoautotrophicus.</title>
        <authorList>
            <person name="MacKellar D.C."/>
            <person name="Lieber L."/>
            <person name="Norman J."/>
            <person name="Bolger A."/>
            <person name="Tobin C."/>
            <person name="Murray J.W."/>
            <person name="Chang R."/>
            <person name="Ford T."/>
            <person name="Nguyen P.Q."/>
            <person name="Woodward J."/>
            <person name="Permingeat H."/>
            <person name="Joshi N.S."/>
            <person name="Silver P.A."/>
            <person name="Usadel B."/>
            <person name="Rutherford A.W."/>
            <person name="Friesen M."/>
            <person name="Prell J."/>
        </authorList>
    </citation>
    <scope>NUCLEOTIDE SEQUENCE [LARGE SCALE GENOMIC DNA]</scope>
    <source>
        <strain evidence="3">H1</strain>
    </source>
</reference>
<evidence type="ECO:0000313" key="3">
    <source>
        <dbReference type="Proteomes" id="UP000070188"/>
    </source>
</evidence>
<sequence>MPPDRTGHRTLRARRCGPGTSPYRGVESPVSPVRPSAASTAPPAAATGGPRSGIR</sequence>
<accession>A0A132MZV5</accession>
<dbReference type="Proteomes" id="UP000070188">
    <property type="component" value="Unassembled WGS sequence"/>
</dbReference>
<keyword evidence="3" id="KW-1185">Reference proteome</keyword>
<dbReference type="AlphaFoldDB" id="A0A132MZV5"/>
<feature type="compositionally biased region" description="Low complexity" evidence="1">
    <location>
        <begin position="28"/>
        <end position="49"/>
    </location>
</feature>
<dbReference type="STRING" id="1469144.LI90_3919"/>
<proteinExistence type="predicted"/>
<comment type="caution">
    <text evidence="2">The sequence shown here is derived from an EMBL/GenBank/DDBJ whole genome shotgun (WGS) entry which is preliminary data.</text>
</comment>
<gene>
    <name evidence="2" type="ORF">LI90_3919</name>
</gene>
<feature type="region of interest" description="Disordered" evidence="1">
    <location>
        <begin position="1"/>
        <end position="55"/>
    </location>
</feature>
<evidence type="ECO:0000313" key="2">
    <source>
        <dbReference type="EMBL" id="KWX02872.1"/>
    </source>
</evidence>
<protein>
    <submittedName>
        <fullName evidence="2">Capsule synthesis protein</fullName>
    </submittedName>
</protein>